<dbReference type="InterPro" id="IPR034690">
    <property type="entry name" value="Endolysin_T4_type"/>
</dbReference>
<dbReference type="Gene3D" id="1.10.530.40">
    <property type="match status" value="1"/>
</dbReference>
<dbReference type="Pfam" id="PF00959">
    <property type="entry name" value="Phage_lysozyme"/>
    <property type="match status" value="1"/>
</dbReference>
<keyword evidence="7" id="KW-0732">Signal</keyword>
<organism evidence="8">
    <name type="scientific">uncultured Alphaproteobacteria bacterium</name>
    <dbReference type="NCBI Taxonomy" id="91750"/>
    <lineage>
        <taxon>Bacteria</taxon>
        <taxon>Pseudomonadati</taxon>
        <taxon>Pseudomonadota</taxon>
        <taxon>Alphaproteobacteria</taxon>
        <taxon>environmental samples</taxon>
    </lineage>
</organism>
<evidence type="ECO:0000256" key="3">
    <source>
        <dbReference type="ARBA" id="ARBA00022638"/>
    </source>
</evidence>
<keyword evidence="4 6" id="KW-0378">Hydrolase</keyword>
<protein>
    <recommendedName>
        <fullName evidence="6">Lysozyme</fullName>
        <ecNumber evidence="6">3.2.1.17</ecNumber>
    </recommendedName>
</protein>
<name>A0A212J450_9PROT</name>
<dbReference type="GO" id="GO:0016998">
    <property type="term" value="P:cell wall macromolecule catabolic process"/>
    <property type="evidence" value="ECO:0007669"/>
    <property type="project" value="InterPro"/>
</dbReference>
<proteinExistence type="inferred from homology"/>
<dbReference type="InterPro" id="IPR023346">
    <property type="entry name" value="Lysozyme-like_dom_sf"/>
</dbReference>
<dbReference type="GO" id="GO:0042742">
    <property type="term" value="P:defense response to bacterium"/>
    <property type="evidence" value="ECO:0007669"/>
    <property type="project" value="UniProtKB-KW"/>
</dbReference>
<feature type="chain" id="PRO_5012487968" description="Lysozyme" evidence="7">
    <location>
        <begin position="27"/>
        <end position="168"/>
    </location>
</feature>
<evidence type="ECO:0000256" key="4">
    <source>
        <dbReference type="ARBA" id="ARBA00022801"/>
    </source>
</evidence>
<dbReference type="AlphaFoldDB" id="A0A212J450"/>
<evidence type="ECO:0000313" key="8">
    <source>
        <dbReference type="EMBL" id="SBV94230.1"/>
    </source>
</evidence>
<evidence type="ECO:0000256" key="2">
    <source>
        <dbReference type="ARBA" id="ARBA00022529"/>
    </source>
</evidence>
<evidence type="ECO:0000256" key="6">
    <source>
        <dbReference type="RuleBase" id="RU003788"/>
    </source>
</evidence>
<dbReference type="CDD" id="cd16900">
    <property type="entry name" value="endolysin_R21-like"/>
    <property type="match status" value="1"/>
</dbReference>
<keyword evidence="5 6" id="KW-0326">Glycosidase</keyword>
<keyword evidence="3 6" id="KW-0081">Bacteriolytic enzyme</keyword>
<comment type="similarity">
    <text evidence="6">Belongs to the glycosyl hydrolase 24 family.</text>
</comment>
<dbReference type="GO" id="GO:0031640">
    <property type="term" value="P:killing of cells of another organism"/>
    <property type="evidence" value="ECO:0007669"/>
    <property type="project" value="UniProtKB-KW"/>
</dbReference>
<accession>A0A212J450</accession>
<evidence type="ECO:0000256" key="5">
    <source>
        <dbReference type="ARBA" id="ARBA00023295"/>
    </source>
</evidence>
<gene>
    <name evidence="8" type="primary">R</name>
    <name evidence="8" type="ORF">KL86APRO_10486</name>
</gene>
<comment type="catalytic activity">
    <reaction evidence="1 6">
        <text>Hydrolysis of (1-&gt;4)-beta-linkages between N-acetylmuramic acid and N-acetyl-D-glucosamine residues in a peptidoglycan and between N-acetyl-D-glucosamine residues in chitodextrins.</text>
        <dbReference type="EC" id="3.2.1.17"/>
    </reaction>
</comment>
<dbReference type="HAMAP" id="MF_04110">
    <property type="entry name" value="ENDOLYSIN_T4"/>
    <property type="match status" value="1"/>
</dbReference>
<dbReference type="EC" id="3.2.1.17" evidence="6"/>
<dbReference type="InterPro" id="IPR023347">
    <property type="entry name" value="Lysozyme_dom_sf"/>
</dbReference>
<dbReference type="InterPro" id="IPR002196">
    <property type="entry name" value="Glyco_hydro_24"/>
</dbReference>
<evidence type="ECO:0000256" key="1">
    <source>
        <dbReference type="ARBA" id="ARBA00000632"/>
    </source>
</evidence>
<evidence type="ECO:0000256" key="7">
    <source>
        <dbReference type="SAM" id="SignalP"/>
    </source>
</evidence>
<dbReference type="SUPFAM" id="SSF53955">
    <property type="entry name" value="Lysozyme-like"/>
    <property type="match status" value="1"/>
</dbReference>
<dbReference type="PANTHER" id="PTHR38107">
    <property type="match status" value="1"/>
</dbReference>
<keyword evidence="2 6" id="KW-0929">Antimicrobial</keyword>
<dbReference type="GO" id="GO:0003796">
    <property type="term" value="F:lysozyme activity"/>
    <property type="evidence" value="ECO:0007669"/>
    <property type="project" value="UniProtKB-EC"/>
</dbReference>
<dbReference type="GO" id="GO:0009253">
    <property type="term" value="P:peptidoglycan catabolic process"/>
    <property type="evidence" value="ECO:0007669"/>
    <property type="project" value="InterPro"/>
</dbReference>
<dbReference type="PANTHER" id="PTHR38107:SF3">
    <property type="entry name" value="LYSOZYME RRRD-RELATED"/>
    <property type="match status" value="1"/>
</dbReference>
<feature type="signal peptide" evidence="7">
    <location>
        <begin position="1"/>
        <end position="26"/>
    </location>
</feature>
<sequence>MTPLRSHLSKAVLALVLAGAPATVIAQQFIAEHEGITLKAFRDGAAKWTICRGHTAGVQPGDTATPEQCAAFFATDIGIAFADLDRAVKVDMPETMRAALASWFFHVGGGKKARESTLIRKANAGDRQGACDELPRWVFSGGKDCRIAASNCGGIVERRAAERELCLL</sequence>
<dbReference type="InterPro" id="IPR051018">
    <property type="entry name" value="Bacteriophage_GH24"/>
</dbReference>
<reference evidence="8" key="1">
    <citation type="submission" date="2016-04" db="EMBL/GenBank/DDBJ databases">
        <authorList>
            <person name="Evans L.H."/>
            <person name="Alamgir A."/>
            <person name="Owens N."/>
            <person name="Weber N.D."/>
            <person name="Virtaneva K."/>
            <person name="Barbian K."/>
            <person name="Babar A."/>
            <person name="Rosenke K."/>
        </authorList>
    </citation>
    <scope>NUCLEOTIDE SEQUENCE</scope>
    <source>
        <strain evidence="8">86</strain>
    </source>
</reference>
<dbReference type="EMBL" id="FLUO01000001">
    <property type="protein sequence ID" value="SBV94230.1"/>
    <property type="molecule type" value="Genomic_DNA"/>
</dbReference>